<keyword evidence="3" id="KW-0694">RNA-binding</keyword>
<dbReference type="NCBIfam" id="TIGR00447">
    <property type="entry name" value="pth"/>
    <property type="match status" value="1"/>
</dbReference>
<evidence type="ECO:0000313" key="5">
    <source>
        <dbReference type="Proteomes" id="UP000051096"/>
    </source>
</evidence>
<protein>
    <recommendedName>
        <fullName evidence="6">Aminoacyl-tRNA hydrolase</fullName>
    </recommendedName>
</protein>
<dbReference type="InterPro" id="IPR036416">
    <property type="entry name" value="Pept_tRNA_hydro_sf"/>
</dbReference>
<dbReference type="Pfam" id="PF01195">
    <property type="entry name" value="Pept_tRNA_hydro"/>
    <property type="match status" value="1"/>
</dbReference>
<dbReference type="PANTHER" id="PTHR17224:SF1">
    <property type="entry name" value="PEPTIDYL-TRNA HYDROLASE"/>
    <property type="match status" value="1"/>
</dbReference>
<keyword evidence="1" id="KW-0820">tRNA-binding</keyword>
<dbReference type="InterPro" id="IPR001328">
    <property type="entry name" value="Pept_tRNA_hydro"/>
</dbReference>
<dbReference type="PANTHER" id="PTHR17224">
    <property type="entry name" value="PEPTIDYL-TRNA HYDROLASE"/>
    <property type="match status" value="1"/>
</dbReference>
<evidence type="ECO:0000256" key="2">
    <source>
        <dbReference type="ARBA" id="ARBA00022801"/>
    </source>
</evidence>
<proteinExistence type="predicted"/>
<sequence length="193" mass="22193">MTIFGLGNPGLRYRSTRHNVGYMFCERFARQYRKRFRRKRGHQEVTVCINRKELHLIKPRVWMNQSGIAVANILDQYGKPLLVVVDDVNLPLGKMRLRNKGSDGGHLGLRSIIECLDTMFFPRLRIGVGRADEDVASYVLDTFSRQEKRLLNRVIDEGIKGIEIVIKQDFVKAQNHINAVDLTTKSKTPNSKL</sequence>
<gene>
    <name evidence="4" type="ORF">AMJ87_14070</name>
</gene>
<dbReference type="SUPFAM" id="SSF53178">
    <property type="entry name" value="Peptidyl-tRNA hydrolase-like"/>
    <property type="match status" value="1"/>
</dbReference>
<comment type="caution">
    <text evidence="4">The sequence shown here is derived from an EMBL/GenBank/DDBJ whole genome shotgun (WGS) entry which is preliminary data.</text>
</comment>
<reference evidence="4 5" key="1">
    <citation type="journal article" date="2015" name="Microbiome">
        <title>Genomic resolution of linkages in carbon, nitrogen, and sulfur cycling among widespread estuary sediment bacteria.</title>
        <authorList>
            <person name="Baker B.J."/>
            <person name="Lazar C.S."/>
            <person name="Teske A.P."/>
            <person name="Dick G.J."/>
        </authorList>
    </citation>
    <scope>NUCLEOTIDE SEQUENCE [LARGE SCALE GENOMIC DNA]</scope>
    <source>
        <strain evidence="4">SM23_60</strain>
    </source>
</reference>
<dbReference type="GO" id="GO:0000049">
    <property type="term" value="F:tRNA binding"/>
    <property type="evidence" value="ECO:0007669"/>
    <property type="project" value="UniProtKB-KW"/>
</dbReference>
<evidence type="ECO:0000256" key="1">
    <source>
        <dbReference type="ARBA" id="ARBA00022555"/>
    </source>
</evidence>
<evidence type="ECO:0008006" key="6">
    <source>
        <dbReference type="Google" id="ProtNLM"/>
    </source>
</evidence>
<dbReference type="Gene3D" id="3.40.50.1470">
    <property type="entry name" value="Peptidyl-tRNA hydrolase"/>
    <property type="match status" value="1"/>
</dbReference>
<organism evidence="4 5">
    <name type="scientific">candidate division WOR_3 bacterium SM23_60</name>
    <dbReference type="NCBI Taxonomy" id="1703780"/>
    <lineage>
        <taxon>Bacteria</taxon>
        <taxon>Bacteria division WOR-3</taxon>
    </lineage>
</organism>
<name>A0A0S8G208_UNCW3</name>
<accession>A0A0S8G208</accession>
<dbReference type="CDD" id="cd00462">
    <property type="entry name" value="PTH"/>
    <property type="match status" value="1"/>
</dbReference>
<dbReference type="EMBL" id="LJUO01000246">
    <property type="protein sequence ID" value="KPK67007.1"/>
    <property type="molecule type" value="Genomic_DNA"/>
</dbReference>
<evidence type="ECO:0000313" key="4">
    <source>
        <dbReference type="EMBL" id="KPK67007.1"/>
    </source>
</evidence>
<keyword evidence="2" id="KW-0378">Hydrolase</keyword>
<dbReference type="AlphaFoldDB" id="A0A0S8G208"/>
<evidence type="ECO:0000256" key="3">
    <source>
        <dbReference type="ARBA" id="ARBA00022884"/>
    </source>
</evidence>
<dbReference type="Proteomes" id="UP000051096">
    <property type="component" value="Unassembled WGS sequence"/>
</dbReference>
<dbReference type="GO" id="GO:0004045">
    <property type="term" value="F:peptidyl-tRNA hydrolase activity"/>
    <property type="evidence" value="ECO:0007669"/>
    <property type="project" value="InterPro"/>
</dbReference>